<proteinExistence type="predicted"/>
<dbReference type="CDD" id="cd15482">
    <property type="entry name" value="Sialidase_non-viral"/>
    <property type="match status" value="1"/>
</dbReference>
<accession>A0ABS3JR83</accession>
<dbReference type="InterPro" id="IPR010502">
    <property type="entry name" value="Carb-bd_dom_fam9"/>
</dbReference>
<dbReference type="PANTHER" id="PTHR38792:SF3">
    <property type="entry name" value="BNR_ASP-BOX REPEAT DOMAIN PROTEIN (AFU_ORTHOLOGUE AFUA_7G06430)-RELATED"/>
    <property type="match status" value="1"/>
</dbReference>
<protein>
    <recommendedName>
        <fullName evidence="1">Carbohydrate-binding domain-containing protein</fullName>
    </recommendedName>
</protein>
<feature type="domain" description="Carbohydrate-binding" evidence="1">
    <location>
        <begin position="435"/>
        <end position="557"/>
    </location>
</feature>
<dbReference type="Gene3D" id="2.60.40.1190">
    <property type="match status" value="1"/>
</dbReference>
<sequence length="586" mass="63596">MKGTLLLSTVIGLFVACAKPVTLPINMTGTYLTEPPVDSPHIAWDYTTLRKIAPLPGQAAGYCGYARLIQRADHTLLCVYEASGSVELVRSTDGGNTWSGRVVVAAREPGVSMAVPEIVELADQSLLVSYNPRPGRTATGKRFGIRTIKSYDGGASWTDRRLVYEAGVSFDNGCWEPVAMQLPSGEVQLYFSDEGVYTTSNEQNISLMRSADGGLTWTARPEIVSFRAGKRDGMPVPIVLNGTDVAFSIEDNVQTAFKPYIIRNSIADNWQSGPVGGDNPNRTYALSQPLSETVYAGAPYLRQLQSGATILGVQSTENRINNRLAVSRLVVYVGDRDARNFKQPTEPFLIQPTHSGLWNSLSVLRGDTVVALTSTKSYGGANPEVWMIKGYVIPEQVASFSSVTVDGELGRAEWPATLPIFIGHRGPAQLRAGFAYTDTYLFVGVQVADRLLKTDSPTPLDDDGIWLGLDVINTLTTASGSQKIQLLISADGRLLVRKGAVTDWVPYAGLGREIRLVLRKTSAGYVAELAVPWTLVGGKPTSRSAIRYTLGLLNDDDGAAIDYTDNLGERVNNEEIIWQALRLADK</sequence>
<dbReference type="InterPro" id="IPR036278">
    <property type="entry name" value="Sialidase_sf"/>
</dbReference>
<keyword evidence="3" id="KW-1185">Reference proteome</keyword>
<evidence type="ECO:0000259" key="1">
    <source>
        <dbReference type="Pfam" id="PF06452"/>
    </source>
</evidence>
<organism evidence="2 3">
    <name type="scientific">Fibrella forsythiae</name>
    <dbReference type="NCBI Taxonomy" id="2817061"/>
    <lineage>
        <taxon>Bacteria</taxon>
        <taxon>Pseudomonadati</taxon>
        <taxon>Bacteroidota</taxon>
        <taxon>Cytophagia</taxon>
        <taxon>Cytophagales</taxon>
        <taxon>Spirosomataceae</taxon>
        <taxon>Fibrella</taxon>
    </lineage>
</organism>
<dbReference type="RefSeq" id="WP_207332452.1">
    <property type="nucleotide sequence ID" value="NZ_JAFMYW010000011.1"/>
</dbReference>
<dbReference type="PANTHER" id="PTHR38792">
    <property type="entry name" value="BNR/ASP-BOX REPEAT DOMAIN PROTEIN (AFU_ORTHOLOGUE AFUA_7G06430)-RELATED"/>
    <property type="match status" value="1"/>
</dbReference>
<dbReference type="SUPFAM" id="SSF49344">
    <property type="entry name" value="CBD9-like"/>
    <property type="match status" value="1"/>
</dbReference>
<dbReference type="PROSITE" id="PS51257">
    <property type="entry name" value="PROKAR_LIPOPROTEIN"/>
    <property type="match status" value="1"/>
</dbReference>
<name>A0ABS3JR83_9BACT</name>
<evidence type="ECO:0000313" key="2">
    <source>
        <dbReference type="EMBL" id="MBO0952510.1"/>
    </source>
</evidence>
<dbReference type="Gene3D" id="2.120.10.10">
    <property type="match status" value="1"/>
</dbReference>
<dbReference type="Pfam" id="PF06452">
    <property type="entry name" value="CBM9_1"/>
    <property type="match status" value="1"/>
</dbReference>
<evidence type="ECO:0000313" key="3">
    <source>
        <dbReference type="Proteomes" id="UP000664628"/>
    </source>
</evidence>
<dbReference type="Proteomes" id="UP000664628">
    <property type="component" value="Unassembled WGS sequence"/>
</dbReference>
<dbReference type="SUPFAM" id="SSF50939">
    <property type="entry name" value="Sialidases"/>
    <property type="match status" value="1"/>
</dbReference>
<reference evidence="2 3" key="1">
    <citation type="submission" date="2021-03" db="EMBL/GenBank/DDBJ databases">
        <title>Fibrella sp. HMF5405 genome sequencing and assembly.</title>
        <authorList>
            <person name="Kang H."/>
            <person name="Kim H."/>
            <person name="Bae S."/>
            <person name="Joh K."/>
        </authorList>
    </citation>
    <scope>NUCLEOTIDE SEQUENCE [LARGE SCALE GENOMIC DNA]</scope>
    <source>
        <strain evidence="2 3">HMF5405</strain>
    </source>
</reference>
<dbReference type="EMBL" id="JAFMYW010000011">
    <property type="protein sequence ID" value="MBO0952510.1"/>
    <property type="molecule type" value="Genomic_DNA"/>
</dbReference>
<gene>
    <name evidence="2" type="ORF">J2I46_28260</name>
</gene>
<comment type="caution">
    <text evidence="2">The sequence shown here is derived from an EMBL/GenBank/DDBJ whole genome shotgun (WGS) entry which is preliminary data.</text>
</comment>